<dbReference type="AlphaFoldDB" id="A0A8B8F4V6"/>
<name>A0A8B8F4V6_9HEMI</name>
<dbReference type="Proteomes" id="UP000694846">
    <property type="component" value="Unplaced"/>
</dbReference>
<keyword evidence="2" id="KW-1185">Reference proteome</keyword>
<dbReference type="PANTHER" id="PTHR47331">
    <property type="entry name" value="PHD-TYPE DOMAIN-CONTAINING PROTEIN"/>
    <property type="match status" value="1"/>
</dbReference>
<sequence>MGSLPKQRVQHSRPFTATGVDFAGPLIIRSGIRGRPGKKAWIAIFVCFSTRAVHIEAVEDLTTNAFLAAFRRFISRRGKPNIVWSDNGTNFVGARKELSVYVSKVDSCLASEAITWKFNPPASPHFGGVWESAVKGAKFHLTRVVRGMSLTLSELQGCAPYTLPRSAPW</sequence>
<evidence type="ECO:0000259" key="1">
    <source>
        <dbReference type="PROSITE" id="PS50994"/>
    </source>
</evidence>
<dbReference type="GO" id="GO:0015074">
    <property type="term" value="P:DNA integration"/>
    <property type="evidence" value="ECO:0007669"/>
    <property type="project" value="InterPro"/>
</dbReference>
<evidence type="ECO:0000313" key="2">
    <source>
        <dbReference type="Proteomes" id="UP000694846"/>
    </source>
</evidence>
<reference evidence="3" key="1">
    <citation type="submission" date="2025-08" db="UniProtKB">
        <authorList>
            <consortium name="RefSeq"/>
        </authorList>
    </citation>
    <scope>IDENTIFICATION</scope>
    <source>
        <tissue evidence="3">Whole body</tissue>
    </source>
</reference>
<dbReference type="RefSeq" id="XP_025405600.1">
    <property type="nucleotide sequence ID" value="XM_025549815.1"/>
</dbReference>
<dbReference type="GeneID" id="112679882"/>
<accession>A0A8B8F4V6</accession>
<dbReference type="SUPFAM" id="SSF53098">
    <property type="entry name" value="Ribonuclease H-like"/>
    <property type="match status" value="1"/>
</dbReference>
<feature type="domain" description="Integrase catalytic" evidence="1">
    <location>
        <begin position="10"/>
        <end position="169"/>
    </location>
</feature>
<gene>
    <name evidence="3" type="primary">LOC112679882</name>
</gene>
<dbReference type="Gene3D" id="3.30.420.10">
    <property type="entry name" value="Ribonuclease H-like superfamily/Ribonuclease H"/>
    <property type="match status" value="1"/>
</dbReference>
<protein>
    <submittedName>
        <fullName evidence="3">Uncharacterized protein LOC112679882</fullName>
    </submittedName>
</protein>
<dbReference type="InterPro" id="IPR036397">
    <property type="entry name" value="RNaseH_sf"/>
</dbReference>
<dbReference type="OrthoDB" id="6623406at2759"/>
<evidence type="ECO:0000313" key="3">
    <source>
        <dbReference type="RefSeq" id="XP_025405600.1"/>
    </source>
</evidence>
<dbReference type="PANTHER" id="PTHR47331:SF6">
    <property type="entry name" value="DOUBLECORTIN DOMAIN-CONTAINING PROTEIN"/>
    <property type="match status" value="1"/>
</dbReference>
<dbReference type="InterPro" id="IPR001584">
    <property type="entry name" value="Integrase_cat-core"/>
</dbReference>
<dbReference type="InterPro" id="IPR012337">
    <property type="entry name" value="RNaseH-like_sf"/>
</dbReference>
<dbReference type="GO" id="GO:0003676">
    <property type="term" value="F:nucleic acid binding"/>
    <property type="evidence" value="ECO:0007669"/>
    <property type="project" value="InterPro"/>
</dbReference>
<dbReference type="PROSITE" id="PS50994">
    <property type="entry name" value="INTEGRASE"/>
    <property type="match status" value="1"/>
</dbReference>
<proteinExistence type="predicted"/>
<organism evidence="2 3">
    <name type="scientific">Sipha flava</name>
    <name type="common">yellow sugarcane aphid</name>
    <dbReference type="NCBI Taxonomy" id="143950"/>
    <lineage>
        <taxon>Eukaryota</taxon>
        <taxon>Metazoa</taxon>
        <taxon>Ecdysozoa</taxon>
        <taxon>Arthropoda</taxon>
        <taxon>Hexapoda</taxon>
        <taxon>Insecta</taxon>
        <taxon>Pterygota</taxon>
        <taxon>Neoptera</taxon>
        <taxon>Paraneoptera</taxon>
        <taxon>Hemiptera</taxon>
        <taxon>Sternorrhyncha</taxon>
        <taxon>Aphidomorpha</taxon>
        <taxon>Aphidoidea</taxon>
        <taxon>Aphididae</taxon>
        <taxon>Sipha</taxon>
    </lineage>
</organism>